<evidence type="ECO:0000259" key="3">
    <source>
        <dbReference type="PROSITE" id="PS50878"/>
    </source>
</evidence>
<dbReference type="InterPro" id="IPR043502">
    <property type="entry name" value="DNA/RNA_pol_sf"/>
</dbReference>
<keyword evidence="4" id="KW-0548">Nucleotidyltransferase</keyword>
<proteinExistence type="inferred from homology"/>
<keyword evidence="4" id="KW-0695">RNA-directed DNA polymerase</keyword>
<evidence type="ECO:0000256" key="2">
    <source>
        <dbReference type="SAM" id="MobiDB-lite"/>
    </source>
</evidence>
<keyword evidence="4" id="KW-0808">Transferase</keyword>
<sequence>MGIRPGRNAHQAVAIARGYMEEGYRWVVDMDSEKFFDRVDHDIVMSRLAHRIEDRRILLLIRRYLQAGMMEGGLVTTQRSQGTPQGGPLSLLGRNDTR</sequence>
<evidence type="ECO:0000313" key="4">
    <source>
        <dbReference type="EMBL" id="VFK01182.1"/>
    </source>
</evidence>
<dbReference type="Pfam" id="PF00078">
    <property type="entry name" value="RVT_1"/>
    <property type="match status" value="1"/>
</dbReference>
<comment type="similarity">
    <text evidence="1">Belongs to the bacterial reverse transcriptase family.</text>
</comment>
<dbReference type="PROSITE" id="PS50878">
    <property type="entry name" value="RT_POL"/>
    <property type="match status" value="1"/>
</dbReference>
<dbReference type="InterPro" id="IPR051083">
    <property type="entry name" value="GrpII_Intron_Splice-Mob/Def"/>
</dbReference>
<organism evidence="4">
    <name type="scientific">Candidatus Kentrum sp. LFY</name>
    <dbReference type="NCBI Taxonomy" id="2126342"/>
    <lineage>
        <taxon>Bacteria</taxon>
        <taxon>Pseudomonadati</taxon>
        <taxon>Pseudomonadota</taxon>
        <taxon>Gammaproteobacteria</taxon>
        <taxon>Candidatus Kentrum</taxon>
    </lineage>
</organism>
<dbReference type="InterPro" id="IPR000477">
    <property type="entry name" value="RT_dom"/>
</dbReference>
<dbReference type="CDD" id="cd01651">
    <property type="entry name" value="RT_G2_intron"/>
    <property type="match status" value="1"/>
</dbReference>
<dbReference type="AlphaFoldDB" id="A0A450V8M6"/>
<feature type="region of interest" description="Disordered" evidence="2">
    <location>
        <begin position="75"/>
        <end position="98"/>
    </location>
</feature>
<gene>
    <name evidence="4" type="ORF">BECKLFY1418A_GA0070994_113712</name>
</gene>
<accession>A0A450V8M6</accession>
<reference evidence="4" key="1">
    <citation type="submission" date="2019-02" db="EMBL/GenBank/DDBJ databases">
        <authorList>
            <person name="Gruber-Vodicka R. H."/>
            <person name="Seah K. B. B."/>
        </authorList>
    </citation>
    <scope>NUCLEOTIDE SEQUENCE</scope>
    <source>
        <strain evidence="4">BECK_M6</strain>
    </source>
</reference>
<feature type="domain" description="Reverse transcriptase" evidence="3">
    <location>
        <begin position="1"/>
        <end position="98"/>
    </location>
</feature>
<evidence type="ECO:0000256" key="1">
    <source>
        <dbReference type="ARBA" id="ARBA00034120"/>
    </source>
</evidence>
<dbReference type="GO" id="GO:0003964">
    <property type="term" value="F:RNA-directed DNA polymerase activity"/>
    <property type="evidence" value="ECO:0007669"/>
    <property type="project" value="UniProtKB-KW"/>
</dbReference>
<dbReference type="PANTHER" id="PTHR34047">
    <property type="entry name" value="NUCLEAR INTRON MATURASE 1, MITOCHONDRIAL-RELATED"/>
    <property type="match status" value="1"/>
</dbReference>
<protein>
    <submittedName>
        <fullName evidence="4">Reverse transcriptase (RNA-dependent DNA polymerase)</fullName>
    </submittedName>
</protein>
<dbReference type="PANTHER" id="PTHR34047:SF8">
    <property type="entry name" value="PROTEIN YKFC"/>
    <property type="match status" value="1"/>
</dbReference>
<name>A0A450V8M6_9GAMM</name>
<dbReference type="SUPFAM" id="SSF56672">
    <property type="entry name" value="DNA/RNA polymerases"/>
    <property type="match status" value="1"/>
</dbReference>
<dbReference type="EMBL" id="CAADFH010000137">
    <property type="protein sequence ID" value="VFK01182.1"/>
    <property type="molecule type" value="Genomic_DNA"/>
</dbReference>